<evidence type="ECO:0008006" key="4">
    <source>
        <dbReference type="Google" id="ProtNLM"/>
    </source>
</evidence>
<evidence type="ECO:0000313" key="2">
    <source>
        <dbReference type="EMBL" id="MFF9885558.1"/>
    </source>
</evidence>
<reference evidence="2 3" key="1">
    <citation type="submission" date="2024-10" db="EMBL/GenBank/DDBJ databases">
        <title>The Natural Products Discovery Center: Release of the First 8490 Sequenced Strains for Exploring Actinobacteria Biosynthetic Diversity.</title>
        <authorList>
            <person name="Kalkreuter E."/>
            <person name="Kautsar S.A."/>
            <person name="Yang D."/>
            <person name="Bader C.D."/>
            <person name="Teijaro C.N."/>
            <person name="Fluegel L."/>
            <person name="Davis C.M."/>
            <person name="Simpson J.R."/>
            <person name="Lauterbach L."/>
            <person name="Steele A.D."/>
            <person name="Gui C."/>
            <person name="Meng S."/>
            <person name="Li G."/>
            <person name="Viehrig K."/>
            <person name="Ye F."/>
            <person name="Su P."/>
            <person name="Kiefer A.F."/>
            <person name="Nichols A."/>
            <person name="Cepeda A.J."/>
            <person name="Yan W."/>
            <person name="Fan B."/>
            <person name="Jiang Y."/>
            <person name="Adhikari A."/>
            <person name="Zheng C.-J."/>
            <person name="Schuster L."/>
            <person name="Cowan T.M."/>
            <person name="Smanski M.J."/>
            <person name="Chevrette M.G."/>
            <person name="De Carvalho L.P.S."/>
            <person name="Shen B."/>
        </authorList>
    </citation>
    <scope>NUCLEOTIDE SEQUENCE [LARGE SCALE GENOMIC DNA]</scope>
    <source>
        <strain evidence="2 3">NPDC013366</strain>
    </source>
</reference>
<protein>
    <recommendedName>
        <fullName evidence="4">Beta-ketoacyl-[acyl-carrier-protein] synthase III C-terminal domain-containing protein</fullName>
    </recommendedName>
</protein>
<keyword evidence="1" id="KW-1133">Transmembrane helix</keyword>
<dbReference type="InterPro" id="IPR016039">
    <property type="entry name" value="Thiolase-like"/>
</dbReference>
<dbReference type="Gene3D" id="3.40.47.10">
    <property type="match status" value="1"/>
</dbReference>
<accession>A0ABW6Z323</accession>
<evidence type="ECO:0000313" key="3">
    <source>
        <dbReference type="Proteomes" id="UP001603418"/>
    </source>
</evidence>
<name>A0ABW6Z323_9ACTN</name>
<organism evidence="2 3">
    <name type="scientific">Streptomyces eurythermus</name>
    <dbReference type="NCBI Taxonomy" id="42237"/>
    <lineage>
        <taxon>Bacteria</taxon>
        <taxon>Bacillati</taxon>
        <taxon>Actinomycetota</taxon>
        <taxon>Actinomycetes</taxon>
        <taxon>Kitasatosporales</taxon>
        <taxon>Streptomycetaceae</taxon>
        <taxon>Streptomyces</taxon>
    </lineage>
</organism>
<comment type="caution">
    <text evidence="2">The sequence shown here is derived from an EMBL/GenBank/DDBJ whole genome shotgun (WGS) entry which is preliminary data.</text>
</comment>
<dbReference type="EMBL" id="JBICBM010000014">
    <property type="protein sequence ID" value="MFF9885558.1"/>
    <property type="molecule type" value="Genomic_DNA"/>
</dbReference>
<dbReference type="SUPFAM" id="SSF53901">
    <property type="entry name" value="Thiolase-like"/>
    <property type="match status" value="1"/>
</dbReference>
<evidence type="ECO:0000256" key="1">
    <source>
        <dbReference type="SAM" id="Phobius"/>
    </source>
</evidence>
<gene>
    <name evidence="2" type="ORF">ACF1HC_28785</name>
</gene>
<keyword evidence="1" id="KW-0812">Transmembrane</keyword>
<dbReference type="RefSeq" id="WP_078637549.1">
    <property type="nucleotide sequence ID" value="NZ_JBFACJ010000039.1"/>
</dbReference>
<sequence length="48" mass="5119">MTGSAGLAWLIERREVRSGGLVLLRGVGAGFTWPGAVVEILGLPDRRK</sequence>
<keyword evidence="3" id="KW-1185">Reference proteome</keyword>
<keyword evidence="1" id="KW-0472">Membrane</keyword>
<proteinExistence type="predicted"/>
<dbReference type="Proteomes" id="UP001603418">
    <property type="component" value="Unassembled WGS sequence"/>
</dbReference>
<feature type="transmembrane region" description="Helical" evidence="1">
    <location>
        <begin position="20"/>
        <end position="43"/>
    </location>
</feature>